<dbReference type="PANTHER" id="PTHR13191:SF0">
    <property type="entry name" value="RIBOSOMAL RNA-PROCESSING PROTEIN 7 HOMOLOG A-RELATED"/>
    <property type="match status" value="1"/>
</dbReference>
<reference evidence="6" key="2">
    <citation type="journal article" date="2007" name="PLoS Biol.">
        <title>Survey sequencing and comparative analysis of the elephant shark (Callorhinchus milii) genome.</title>
        <authorList>
            <person name="Venkatesh B."/>
            <person name="Kirkness E.F."/>
            <person name="Loh Y.H."/>
            <person name="Halpern A.L."/>
            <person name="Lee A.P."/>
            <person name="Johnson J."/>
            <person name="Dandona N."/>
            <person name="Viswanathan L.D."/>
            <person name="Tay A."/>
            <person name="Venter J.C."/>
            <person name="Strausberg R.L."/>
            <person name="Brenner S."/>
        </authorList>
    </citation>
    <scope>NUCLEOTIDE SEQUENCE [LARGE SCALE GENOMIC DNA]</scope>
</reference>
<dbReference type="InParanoid" id="A0A4W3GM86"/>
<evidence type="ECO:0000259" key="4">
    <source>
        <dbReference type="Pfam" id="PF12923"/>
    </source>
</evidence>
<keyword evidence="2" id="KW-0175">Coiled coil</keyword>
<dbReference type="AlphaFoldDB" id="A0A4W3GM86"/>
<dbReference type="Pfam" id="PF00076">
    <property type="entry name" value="RRM_1"/>
    <property type="match status" value="1"/>
</dbReference>
<sequence length="285" mass="32708">RYVDDCGQLLSGFLAVDPEIIVLSFTAAIPVTFSQSSRCCHYLYVKEHRVREGAGTSRPQDRTLFVLNVPPYCTQGGLRRLFSQCGLVQDVQLQEKPGPGTRASVEESGFFNTQRLKGFRVAYVLFKRPAALKSVQSLSLRDPWALSTASEPVPTGLQKWISDYASKIVDAGELQSEVDQFLQKYDEQVAKEEAQAETEDGVPDEDGWVKVTRRGRRPGIPRTEASNLRAAQKEKRNRARRQLLNFYTWQHRETKREHIAQLRKKFEEDKQKITLMRAQRKFRPY</sequence>
<dbReference type="InterPro" id="IPR000504">
    <property type="entry name" value="RRM_dom"/>
</dbReference>
<feature type="coiled-coil region" evidence="2">
    <location>
        <begin position="222"/>
        <end position="279"/>
    </location>
</feature>
<dbReference type="GO" id="GO:0032545">
    <property type="term" value="C:CURI complex"/>
    <property type="evidence" value="ECO:0007669"/>
    <property type="project" value="TreeGrafter"/>
</dbReference>
<dbReference type="SUPFAM" id="SSF54928">
    <property type="entry name" value="RNA-binding domain, RBD"/>
    <property type="match status" value="1"/>
</dbReference>
<evidence type="ECO:0000256" key="2">
    <source>
        <dbReference type="SAM" id="Coils"/>
    </source>
</evidence>
<accession>A0A4W3GM86</accession>
<dbReference type="GO" id="GO:0003723">
    <property type="term" value="F:RNA binding"/>
    <property type="evidence" value="ECO:0007669"/>
    <property type="project" value="InterPro"/>
</dbReference>
<dbReference type="Pfam" id="PF12923">
    <property type="entry name" value="RRP7"/>
    <property type="match status" value="1"/>
</dbReference>
<evidence type="ECO:0000313" key="6">
    <source>
        <dbReference type="Proteomes" id="UP000314986"/>
    </source>
</evidence>
<reference evidence="5" key="5">
    <citation type="submission" date="2025-09" db="UniProtKB">
        <authorList>
            <consortium name="Ensembl"/>
        </authorList>
    </citation>
    <scope>IDENTIFICATION</scope>
</reference>
<keyword evidence="6" id="KW-1185">Reference proteome</keyword>
<dbReference type="CDD" id="cd12294">
    <property type="entry name" value="RRM_Rrp7A"/>
    <property type="match status" value="1"/>
</dbReference>
<name>A0A4W3GM86_CALMI</name>
<dbReference type="InterPro" id="IPR040446">
    <property type="entry name" value="RRP7"/>
</dbReference>
<dbReference type="Proteomes" id="UP000314986">
    <property type="component" value="Unassembled WGS sequence"/>
</dbReference>
<feature type="domain" description="Ribosomal RNA-processing protein 7 C-terminal" evidence="4">
    <location>
        <begin position="167"/>
        <end position="285"/>
    </location>
</feature>
<protein>
    <submittedName>
        <fullName evidence="5">Ribosomal RNA processing 7 homolog A</fullName>
    </submittedName>
</protein>
<reference evidence="5" key="4">
    <citation type="submission" date="2025-08" db="UniProtKB">
        <authorList>
            <consortium name="Ensembl"/>
        </authorList>
    </citation>
    <scope>IDENTIFICATION</scope>
</reference>
<dbReference type="Ensembl" id="ENSCMIT00000004167.1">
    <property type="protein sequence ID" value="ENSCMIP00000004015.1"/>
    <property type="gene ID" value="ENSCMIG00000002402.1"/>
</dbReference>
<evidence type="ECO:0000256" key="1">
    <source>
        <dbReference type="ARBA" id="ARBA00006110"/>
    </source>
</evidence>
<dbReference type="GeneTree" id="ENSGT00390000018482"/>
<organism evidence="5 6">
    <name type="scientific">Callorhinchus milii</name>
    <name type="common">Ghost shark</name>
    <dbReference type="NCBI Taxonomy" id="7868"/>
    <lineage>
        <taxon>Eukaryota</taxon>
        <taxon>Metazoa</taxon>
        <taxon>Chordata</taxon>
        <taxon>Craniata</taxon>
        <taxon>Vertebrata</taxon>
        <taxon>Chondrichthyes</taxon>
        <taxon>Holocephali</taxon>
        <taxon>Chimaeriformes</taxon>
        <taxon>Callorhinchidae</taxon>
        <taxon>Callorhinchus</taxon>
    </lineage>
</organism>
<dbReference type="GO" id="GO:0000028">
    <property type="term" value="P:ribosomal small subunit assembly"/>
    <property type="evidence" value="ECO:0007669"/>
    <property type="project" value="TreeGrafter"/>
</dbReference>
<evidence type="ECO:0000313" key="5">
    <source>
        <dbReference type="Ensembl" id="ENSCMIP00000004015.1"/>
    </source>
</evidence>
<dbReference type="InterPro" id="IPR024326">
    <property type="entry name" value="RRP7_C"/>
</dbReference>
<dbReference type="InterPro" id="IPR035979">
    <property type="entry name" value="RBD_domain_sf"/>
</dbReference>
<dbReference type="CDD" id="cd12951">
    <property type="entry name" value="RRP7_Rrp7A"/>
    <property type="match status" value="1"/>
</dbReference>
<dbReference type="STRING" id="7868.ENSCMIP00000004015"/>
<reference evidence="6" key="3">
    <citation type="journal article" date="2014" name="Nature">
        <title>Elephant shark genome provides unique insights into gnathostome evolution.</title>
        <authorList>
            <consortium name="International Elephant Shark Genome Sequencing Consortium"/>
            <person name="Venkatesh B."/>
            <person name="Lee A.P."/>
            <person name="Ravi V."/>
            <person name="Maurya A.K."/>
            <person name="Lian M.M."/>
            <person name="Swann J.B."/>
            <person name="Ohta Y."/>
            <person name="Flajnik M.F."/>
            <person name="Sutoh Y."/>
            <person name="Kasahara M."/>
            <person name="Hoon S."/>
            <person name="Gangu V."/>
            <person name="Roy S.W."/>
            <person name="Irimia M."/>
            <person name="Korzh V."/>
            <person name="Kondrychyn I."/>
            <person name="Lim Z.W."/>
            <person name="Tay B.H."/>
            <person name="Tohari S."/>
            <person name="Kong K.W."/>
            <person name="Ho S."/>
            <person name="Lorente-Galdos B."/>
            <person name="Quilez J."/>
            <person name="Marques-Bonet T."/>
            <person name="Raney B.J."/>
            <person name="Ingham P.W."/>
            <person name="Tay A."/>
            <person name="Hillier L.W."/>
            <person name="Minx P."/>
            <person name="Boehm T."/>
            <person name="Wilson R.K."/>
            <person name="Brenner S."/>
            <person name="Warren W.C."/>
        </authorList>
    </citation>
    <scope>NUCLEOTIDE SEQUENCE [LARGE SCALE GENOMIC DNA]</scope>
</reference>
<dbReference type="OMA" id="GIHKWIA"/>
<reference evidence="6" key="1">
    <citation type="journal article" date="2006" name="Science">
        <title>Ancient noncoding elements conserved in the human genome.</title>
        <authorList>
            <person name="Venkatesh B."/>
            <person name="Kirkness E.F."/>
            <person name="Loh Y.H."/>
            <person name="Halpern A.L."/>
            <person name="Lee A.P."/>
            <person name="Johnson J."/>
            <person name="Dandona N."/>
            <person name="Viswanathan L.D."/>
            <person name="Tay A."/>
            <person name="Venter J.C."/>
            <person name="Strausberg R.L."/>
            <person name="Brenner S."/>
        </authorList>
    </citation>
    <scope>NUCLEOTIDE SEQUENCE [LARGE SCALE GENOMIC DNA]</scope>
</reference>
<comment type="similarity">
    <text evidence="1">Belongs to the RRP7 family.</text>
</comment>
<dbReference type="Gene3D" id="6.10.250.1770">
    <property type="match status" value="1"/>
</dbReference>
<dbReference type="Gene3D" id="3.30.70.330">
    <property type="match status" value="1"/>
</dbReference>
<dbReference type="GO" id="GO:0006364">
    <property type="term" value="P:rRNA processing"/>
    <property type="evidence" value="ECO:0007669"/>
    <property type="project" value="TreeGrafter"/>
</dbReference>
<dbReference type="GO" id="GO:0034456">
    <property type="term" value="C:UTP-C complex"/>
    <property type="evidence" value="ECO:0007669"/>
    <property type="project" value="TreeGrafter"/>
</dbReference>
<dbReference type="InterPro" id="IPR012677">
    <property type="entry name" value="Nucleotide-bd_a/b_plait_sf"/>
</dbReference>
<evidence type="ECO:0000259" key="3">
    <source>
        <dbReference type="Pfam" id="PF00076"/>
    </source>
</evidence>
<dbReference type="InterPro" id="IPR034890">
    <property type="entry name" value="Rrp7A_RRM"/>
</dbReference>
<proteinExistence type="inferred from homology"/>
<dbReference type="PANTHER" id="PTHR13191">
    <property type="entry name" value="RIBOSOMAL RNA PROCESSING PROTEIN 7-RELATED"/>
    <property type="match status" value="1"/>
</dbReference>
<feature type="domain" description="RRM" evidence="3">
    <location>
        <begin position="64"/>
        <end position="96"/>
    </location>
</feature>